<dbReference type="EMBL" id="JABFCR010000032">
    <property type="protein sequence ID" value="NNU34104.1"/>
    <property type="molecule type" value="Genomic_DNA"/>
</dbReference>
<accession>A0ABX1W1I7</accession>
<proteinExistence type="predicted"/>
<evidence type="ECO:0000313" key="2">
    <source>
        <dbReference type="Proteomes" id="UP000566071"/>
    </source>
</evidence>
<gene>
    <name evidence="1" type="ORF">HK413_08030</name>
</gene>
<sequence length="133" mass="15271">MSILLLLFQYKPVQTWAAKKATAYLSKKLGTEVKVKSLYIKPFSSVVLEDFYVLDKERDTLVHTPKLTVELNGFSVFSSISDRKLDFKLIQLDNGSFYLKNYKNKVTNLQFVLDSLKSKDTTKKCPANLDHDL</sequence>
<protein>
    <submittedName>
        <fullName evidence="1">Uncharacterized protein</fullName>
    </submittedName>
</protein>
<reference evidence="1 2" key="1">
    <citation type="submission" date="2020-05" db="EMBL/GenBank/DDBJ databases">
        <authorList>
            <person name="Khan S.A."/>
            <person name="Jeon C.O."/>
            <person name="Chun B.H."/>
        </authorList>
    </citation>
    <scope>NUCLEOTIDE SEQUENCE [LARGE SCALE GENOMIC DNA]</scope>
    <source>
        <strain evidence="1 2">S1162</strain>
    </source>
</reference>
<dbReference type="Proteomes" id="UP000566071">
    <property type="component" value="Unassembled WGS sequence"/>
</dbReference>
<keyword evidence="2" id="KW-1185">Reference proteome</keyword>
<comment type="caution">
    <text evidence="1">The sequence shown here is derived from an EMBL/GenBank/DDBJ whole genome shotgun (WGS) entry which is preliminary data.</text>
</comment>
<evidence type="ECO:0000313" key="1">
    <source>
        <dbReference type="EMBL" id="NNU34104.1"/>
    </source>
</evidence>
<organism evidence="1 2">
    <name type="scientific">Mucilaginibacter humi</name>
    <dbReference type="NCBI Taxonomy" id="2732510"/>
    <lineage>
        <taxon>Bacteria</taxon>
        <taxon>Pseudomonadati</taxon>
        <taxon>Bacteroidota</taxon>
        <taxon>Sphingobacteriia</taxon>
        <taxon>Sphingobacteriales</taxon>
        <taxon>Sphingobacteriaceae</taxon>
        <taxon>Mucilaginibacter</taxon>
    </lineage>
</organism>
<name>A0ABX1W1I7_9SPHI</name>